<proteinExistence type="inferred from homology"/>
<dbReference type="PANTHER" id="PTHR42855:SF1">
    <property type="entry name" value="ABC TRANSPORTER DOMAIN-CONTAINING PROTEIN"/>
    <property type="match status" value="1"/>
</dbReference>
<dbReference type="GO" id="GO:0016887">
    <property type="term" value="F:ATP hydrolysis activity"/>
    <property type="evidence" value="ECO:0007669"/>
    <property type="project" value="InterPro"/>
</dbReference>
<dbReference type="SUPFAM" id="SSF52540">
    <property type="entry name" value="P-loop containing nucleoside triphosphate hydrolases"/>
    <property type="match status" value="2"/>
</dbReference>
<dbReference type="OrthoDB" id="2110130at2759"/>
<dbReference type="Pfam" id="PF00005">
    <property type="entry name" value="ABC_tran"/>
    <property type="match status" value="2"/>
</dbReference>
<feature type="domain" description="ABC transporter" evidence="6">
    <location>
        <begin position="41"/>
        <end position="300"/>
    </location>
</feature>
<comment type="similarity">
    <text evidence="4">Belongs to the ABC transporter superfamily. ABCF family. EF3 (TC 3.A.1.121) subfamily.</text>
</comment>
<dbReference type="PROSITE" id="PS00211">
    <property type="entry name" value="ABC_TRANSPORTER_1"/>
    <property type="match status" value="2"/>
</dbReference>
<dbReference type="OMA" id="QWTPVGD"/>
<dbReference type="Gene3D" id="3.40.50.300">
    <property type="entry name" value="P-loop containing nucleotide triphosphate hydrolases"/>
    <property type="match status" value="2"/>
</dbReference>
<dbReference type="PANTHER" id="PTHR42855">
    <property type="entry name" value="ABC TRANSPORTER ATP-BINDING SUBUNIT"/>
    <property type="match status" value="1"/>
</dbReference>
<dbReference type="Proteomes" id="UP000054558">
    <property type="component" value="Unassembled WGS sequence"/>
</dbReference>
<keyword evidence="8" id="KW-1185">Reference proteome</keyword>
<dbReference type="SMART" id="SM00382">
    <property type="entry name" value="AAA"/>
    <property type="match status" value="2"/>
</dbReference>
<dbReference type="STRING" id="105231.A0A1Y1IIY5"/>
<dbReference type="GO" id="GO:0003676">
    <property type="term" value="F:nucleic acid binding"/>
    <property type="evidence" value="ECO:0007669"/>
    <property type="project" value="UniProtKB-ARBA"/>
</dbReference>
<feature type="domain" description="ABC transporter" evidence="6">
    <location>
        <begin position="368"/>
        <end position="583"/>
    </location>
</feature>
<dbReference type="FunFam" id="3.40.50.300:FF:000309">
    <property type="entry name" value="ABC transporter ATP-binding protein"/>
    <property type="match status" value="1"/>
</dbReference>
<keyword evidence="1" id="KW-0677">Repeat</keyword>
<keyword evidence="3" id="KW-0067">ATP-binding</keyword>
<evidence type="ECO:0000259" key="6">
    <source>
        <dbReference type="PROSITE" id="PS50893"/>
    </source>
</evidence>
<dbReference type="EMBL" id="DF237435">
    <property type="protein sequence ID" value="GAQ89091.1"/>
    <property type="molecule type" value="Genomic_DNA"/>
</dbReference>
<feature type="region of interest" description="Disordered" evidence="5">
    <location>
        <begin position="589"/>
        <end position="640"/>
    </location>
</feature>
<sequence>MVAAVHETVDVDLGLSVADEPRRGKKRGGDMRGASSVSSGVRLEGISKTYKNHQLLKNVTWEVTKGERVGLVGVNGAGKTTQLRIIVGEEEPDEGVVMKAKEDMKISFLTQEFTVVPTRTVREEFMSAFEEQMEVKQRIEWINQELEKATDDMDRMSALLDELDLYQRRAQTVDLYSIDAKIDKMMPELGFTPEDNDRLVASYSGGWQMRMSLGKILLQDPDLLLLDEPTNHLDLDTIEWLEKYLKQQDVPMVIVSHDRAFLDQLSTKIVETDMGVAKTFPGNYSEYVGQKAADYEAQLMAWEKQQKEIERQQEIIDRLAGGANTGRASMAEKMLEKLKTEQLIEKPFNRKVIPFRFPETERSGREVFTIENLTHGYGDKLLFDKASLQIERGEKLAFIGPNGSGKSTLLRLLLGREQPQAGEIILGGHRVLPNYFEQNQAEALDLDKTVLQTVVDAATDWKLNEIKGLLGKLYFKGDTIHKKVEFLSGGEKARVALAKFMVTPATVLIFDEPTNHLDIPSKEVLEDALRAFEGTVIAVSHDRYFLRQIVNRVVEIKGRKLADYVGDYNYYLEQNLEARRKELEREAELEAAAPKIKSQSKMTRAEREVQKKQKEAAKKEKAQKISAGQGKAKKNAKRWN</sequence>
<dbReference type="InterPro" id="IPR003439">
    <property type="entry name" value="ABC_transporter-like_ATP-bd"/>
</dbReference>
<evidence type="ECO:0000256" key="5">
    <source>
        <dbReference type="SAM" id="MobiDB-lite"/>
    </source>
</evidence>
<evidence type="ECO:0000256" key="4">
    <source>
        <dbReference type="ARBA" id="ARBA00061344"/>
    </source>
</evidence>
<dbReference type="InterPro" id="IPR003593">
    <property type="entry name" value="AAA+_ATPase"/>
</dbReference>
<dbReference type="AlphaFoldDB" id="A0A1Y1IIY5"/>
<dbReference type="InterPro" id="IPR032781">
    <property type="entry name" value="ABC_tran_Xtn"/>
</dbReference>
<reference evidence="7 8" key="1">
    <citation type="journal article" date="2014" name="Nat. Commun.">
        <title>Klebsormidium flaccidum genome reveals primary factors for plant terrestrial adaptation.</title>
        <authorList>
            <person name="Hori K."/>
            <person name="Maruyama F."/>
            <person name="Fujisawa T."/>
            <person name="Togashi T."/>
            <person name="Yamamoto N."/>
            <person name="Seo M."/>
            <person name="Sato S."/>
            <person name="Yamada T."/>
            <person name="Mori H."/>
            <person name="Tajima N."/>
            <person name="Moriyama T."/>
            <person name="Ikeuchi M."/>
            <person name="Watanabe M."/>
            <person name="Wada H."/>
            <person name="Kobayashi K."/>
            <person name="Saito M."/>
            <person name="Masuda T."/>
            <person name="Sasaki-Sekimoto Y."/>
            <person name="Mashiguchi K."/>
            <person name="Awai K."/>
            <person name="Shimojima M."/>
            <person name="Masuda S."/>
            <person name="Iwai M."/>
            <person name="Nobusawa T."/>
            <person name="Narise T."/>
            <person name="Kondo S."/>
            <person name="Saito H."/>
            <person name="Sato R."/>
            <person name="Murakawa M."/>
            <person name="Ihara Y."/>
            <person name="Oshima-Yamada Y."/>
            <person name="Ohtaka K."/>
            <person name="Satoh M."/>
            <person name="Sonobe K."/>
            <person name="Ishii M."/>
            <person name="Ohtani R."/>
            <person name="Kanamori-Sato M."/>
            <person name="Honoki R."/>
            <person name="Miyazaki D."/>
            <person name="Mochizuki H."/>
            <person name="Umetsu J."/>
            <person name="Higashi K."/>
            <person name="Shibata D."/>
            <person name="Kamiya Y."/>
            <person name="Sato N."/>
            <person name="Nakamura Y."/>
            <person name="Tabata S."/>
            <person name="Ida S."/>
            <person name="Kurokawa K."/>
            <person name="Ohta H."/>
        </authorList>
    </citation>
    <scope>NUCLEOTIDE SEQUENCE [LARGE SCALE GENOMIC DNA]</scope>
    <source>
        <strain evidence="7 8">NIES-2285</strain>
    </source>
</reference>
<evidence type="ECO:0000256" key="1">
    <source>
        <dbReference type="ARBA" id="ARBA00022737"/>
    </source>
</evidence>
<protein>
    <submittedName>
        <fullName evidence="7">ABC transporter family protein</fullName>
    </submittedName>
</protein>
<dbReference type="PROSITE" id="PS50893">
    <property type="entry name" value="ABC_TRANSPORTER_2"/>
    <property type="match status" value="2"/>
</dbReference>
<dbReference type="InterPro" id="IPR017871">
    <property type="entry name" value="ABC_transporter-like_CS"/>
</dbReference>
<dbReference type="CDD" id="cd03221">
    <property type="entry name" value="ABCF_EF-3"/>
    <property type="match status" value="2"/>
</dbReference>
<dbReference type="FunFam" id="3.40.50.300:FF:000011">
    <property type="entry name" value="Putative ABC transporter ATP-binding component"/>
    <property type="match status" value="1"/>
</dbReference>
<gene>
    <name evidence="7" type="ORF">KFL_004860090</name>
</gene>
<name>A0A1Y1IIY5_KLENI</name>
<dbReference type="InterPro" id="IPR051309">
    <property type="entry name" value="ABCF_ATPase"/>
</dbReference>
<feature type="compositionally biased region" description="Basic and acidic residues" evidence="5">
    <location>
        <begin position="603"/>
        <end position="623"/>
    </location>
</feature>
<evidence type="ECO:0000256" key="3">
    <source>
        <dbReference type="ARBA" id="ARBA00022840"/>
    </source>
</evidence>
<evidence type="ECO:0000313" key="8">
    <source>
        <dbReference type="Proteomes" id="UP000054558"/>
    </source>
</evidence>
<dbReference type="GO" id="GO:0005524">
    <property type="term" value="F:ATP binding"/>
    <property type="evidence" value="ECO:0000318"/>
    <property type="project" value="GO_Central"/>
</dbReference>
<keyword evidence="2" id="KW-0547">Nucleotide-binding</keyword>
<evidence type="ECO:0000256" key="2">
    <source>
        <dbReference type="ARBA" id="ARBA00022741"/>
    </source>
</evidence>
<feature type="compositionally biased region" description="Basic residues" evidence="5">
    <location>
        <begin position="631"/>
        <end position="640"/>
    </location>
</feature>
<dbReference type="Pfam" id="PF12848">
    <property type="entry name" value="ABC_tran_Xtn"/>
    <property type="match status" value="1"/>
</dbReference>
<dbReference type="InterPro" id="IPR027417">
    <property type="entry name" value="P-loop_NTPase"/>
</dbReference>
<organism evidence="7 8">
    <name type="scientific">Klebsormidium nitens</name>
    <name type="common">Green alga</name>
    <name type="synonym">Ulothrix nitens</name>
    <dbReference type="NCBI Taxonomy" id="105231"/>
    <lineage>
        <taxon>Eukaryota</taxon>
        <taxon>Viridiplantae</taxon>
        <taxon>Streptophyta</taxon>
        <taxon>Klebsormidiophyceae</taxon>
        <taxon>Klebsormidiales</taxon>
        <taxon>Klebsormidiaceae</taxon>
        <taxon>Klebsormidium</taxon>
    </lineage>
</organism>
<evidence type="ECO:0000313" key="7">
    <source>
        <dbReference type="EMBL" id="GAQ89091.1"/>
    </source>
</evidence>
<accession>A0A1Y1IIY5</accession>